<organism evidence="1 2">
    <name type="scientific">Paenibacillus phyllosphaerae</name>
    <dbReference type="NCBI Taxonomy" id="274593"/>
    <lineage>
        <taxon>Bacteria</taxon>
        <taxon>Bacillati</taxon>
        <taxon>Bacillota</taxon>
        <taxon>Bacilli</taxon>
        <taxon>Bacillales</taxon>
        <taxon>Paenibacillaceae</taxon>
        <taxon>Paenibacillus</taxon>
    </lineage>
</organism>
<dbReference type="Proteomes" id="UP000570361">
    <property type="component" value="Unassembled WGS sequence"/>
</dbReference>
<protein>
    <submittedName>
        <fullName evidence="1">Uncharacterized protein</fullName>
    </submittedName>
</protein>
<accession>A0A7W5AVB1</accession>
<proteinExistence type="predicted"/>
<comment type="caution">
    <text evidence="1">The sequence shown here is derived from an EMBL/GenBank/DDBJ whole genome shotgun (WGS) entry which is preliminary data.</text>
</comment>
<dbReference type="AlphaFoldDB" id="A0A7W5AVB1"/>
<evidence type="ECO:0000313" key="2">
    <source>
        <dbReference type="Proteomes" id="UP000570361"/>
    </source>
</evidence>
<sequence length="37" mass="4048">MHNGKEATVAGCSYYRMQGGSANMTRILQDIPIYGGR</sequence>
<gene>
    <name evidence="1" type="ORF">FHS18_000998</name>
</gene>
<evidence type="ECO:0000313" key="1">
    <source>
        <dbReference type="EMBL" id="MBB3108946.1"/>
    </source>
</evidence>
<name>A0A7W5AVB1_9BACL</name>
<dbReference type="EMBL" id="JACHXK010000002">
    <property type="protein sequence ID" value="MBB3108946.1"/>
    <property type="molecule type" value="Genomic_DNA"/>
</dbReference>
<reference evidence="1 2" key="1">
    <citation type="submission" date="2020-08" db="EMBL/GenBank/DDBJ databases">
        <title>Genomic Encyclopedia of Type Strains, Phase III (KMG-III): the genomes of soil and plant-associated and newly described type strains.</title>
        <authorList>
            <person name="Whitman W."/>
        </authorList>
    </citation>
    <scope>NUCLEOTIDE SEQUENCE [LARGE SCALE GENOMIC DNA]</scope>
    <source>
        <strain evidence="1 2">CECT 5862</strain>
    </source>
</reference>
<keyword evidence="2" id="KW-1185">Reference proteome</keyword>